<evidence type="ECO:0000259" key="1">
    <source>
        <dbReference type="PROSITE" id="PS50097"/>
    </source>
</evidence>
<protein>
    <submittedName>
        <fullName evidence="2">Btk-binding protein-related</fullName>
    </submittedName>
</protein>
<dbReference type="InterPro" id="IPR016024">
    <property type="entry name" value="ARM-type_fold"/>
</dbReference>
<evidence type="ECO:0000313" key="3">
    <source>
        <dbReference type="Proteomes" id="UP001149090"/>
    </source>
</evidence>
<dbReference type="InterPro" id="IPR011989">
    <property type="entry name" value="ARM-like"/>
</dbReference>
<dbReference type="Pfam" id="PF00651">
    <property type="entry name" value="BTB"/>
    <property type="match status" value="2"/>
</dbReference>
<evidence type="ECO:0000313" key="2">
    <source>
        <dbReference type="EMBL" id="KAJ5073096.1"/>
    </source>
</evidence>
<reference evidence="2" key="1">
    <citation type="submission" date="2022-10" db="EMBL/GenBank/DDBJ databases">
        <title>Novel sulphate-reducing endosymbionts in the free-living metamonad Anaeramoeba.</title>
        <authorList>
            <person name="Jerlstrom-Hultqvist J."/>
            <person name="Cepicka I."/>
            <person name="Gallot-Lavallee L."/>
            <person name="Salas-Leiva D."/>
            <person name="Curtis B.A."/>
            <person name="Zahonova K."/>
            <person name="Pipaliya S."/>
            <person name="Dacks J."/>
            <person name="Roger A.J."/>
        </authorList>
    </citation>
    <scope>NUCLEOTIDE SEQUENCE</scope>
    <source>
        <strain evidence="2">BMAN</strain>
    </source>
</reference>
<dbReference type="SUPFAM" id="SSF54695">
    <property type="entry name" value="POZ domain"/>
    <property type="match status" value="2"/>
</dbReference>
<accession>A0A9Q0LI39</accession>
<organism evidence="2 3">
    <name type="scientific">Anaeramoeba ignava</name>
    <name type="common">Anaerobic marine amoeba</name>
    <dbReference type="NCBI Taxonomy" id="1746090"/>
    <lineage>
        <taxon>Eukaryota</taxon>
        <taxon>Metamonada</taxon>
        <taxon>Anaeramoebidae</taxon>
        <taxon>Anaeramoeba</taxon>
    </lineage>
</organism>
<keyword evidence="3" id="KW-1185">Reference proteome</keyword>
<name>A0A9Q0LI39_ANAIG</name>
<dbReference type="InterPro" id="IPR011333">
    <property type="entry name" value="SKP1/BTB/POZ_sf"/>
</dbReference>
<feature type="domain" description="BTB" evidence="1">
    <location>
        <begin position="876"/>
        <end position="936"/>
    </location>
</feature>
<dbReference type="InterPro" id="IPR000210">
    <property type="entry name" value="BTB/POZ_dom"/>
</dbReference>
<dbReference type="SUPFAM" id="SSF48371">
    <property type="entry name" value="ARM repeat"/>
    <property type="match status" value="1"/>
</dbReference>
<dbReference type="CDD" id="cd18186">
    <property type="entry name" value="BTB_POZ_ZBTB_KLHL-like"/>
    <property type="match status" value="1"/>
</dbReference>
<dbReference type="PANTHER" id="PTHR24413">
    <property type="entry name" value="SPECKLE-TYPE POZ PROTEIN"/>
    <property type="match status" value="1"/>
</dbReference>
<dbReference type="EMBL" id="JAPDFW010000077">
    <property type="protein sequence ID" value="KAJ5073096.1"/>
    <property type="molecule type" value="Genomic_DNA"/>
</dbReference>
<feature type="domain" description="BTB" evidence="1">
    <location>
        <begin position="769"/>
        <end position="826"/>
    </location>
</feature>
<dbReference type="SMART" id="SM00225">
    <property type="entry name" value="BTB"/>
    <property type="match status" value="2"/>
</dbReference>
<dbReference type="Proteomes" id="UP001149090">
    <property type="component" value="Unassembled WGS sequence"/>
</dbReference>
<dbReference type="Gene3D" id="3.30.710.10">
    <property type="entry name" value="Potassium Channel Kv1.1, Chain A"/>
    <property type="match status" value="2"/>
</dbReference>
<dbReference type="Gene3D" id="1.25.10.10">
    <property type="entry name" value="Leucine-rich Repeat Variant"/>
    <property type="match status" value="1"/>
</dbReference>
<sequence>MDPRFDLFQIWQKNKDDFSNFFEELTDLNSLLEELSDAEFTKICKQGFWQKFVQTLKELTKIKGYASYYWINSLSGIFMTMFAHENESTVELANYFQESDGPKLFIQSINTKGNKEEFMDILNVFGYLSEIGTTQNSIVKLGILDKIVEIFSNEKNEDFRLNYTISLILCSLSVNYKVIPQIVANKKLIDILISKLQHLLFQEIQVFIIEFLSNLVSDPDSQDYIIDHLPIPLCLANYQFPSPTSQKHQFNLIHQFILHKPQEIINLDCVKRLSEMANDFDIPEETFFAVAIELFKNPHFGSIEKNKITQDFIKQTIRLIHLLSVDRHQFQRSISSWALTELSLVPNVVFSNSQIFDPKNLTVIKKINSCFPESNFLLQLSRLSSQKINPEKCTLYGEQALQFFSVNQVMDFIYSIDEKEKTEILEKDQILQILTEKNVKKEEQKNQSKEFLWKRIKKGSIFVGICKQENFQPYPMILALDNCEELNFDGVLFWPSLNYSRVLCYGSFNPDKNEVVIVEYQMIQGAYIVVPNIYQGEIGIGDGNTISIKGYYHSSQESDIFELVLQNDTTNNNSNISSLQSSQPDLIEKEIIEKPSPLKFQQDWAENLSSTTLKKLPFMKDPQHIIKPKLHQTYFESKSSSKFRKSSSFIFDCPFTQSLSSATIITNLLSSNPAFLTQEALLLFLKRIILRMKNNVSHLQIGLIKNIYHLSLIDPKTEYSRLCKEILFFISSSSLFPSHVRKYAEKRTRKLQSTPYFRLSLSLDSQKFSDFIISSVDGSLIYTHRFILASYSPFFKHYFQDNPNATKLEFPTTKDILNLLFHTLYSRVPKKFPLEAKETIQELISKFLLPLEIIPPNILRFSSEAEKMEINSALYPTYTLIVDGTTIPTHESILYFGSDYFQGMMTFHDLSGQSSPKLEIKAQSLEMIQFVLHFLYGHDPLTSLSLEKALELLAVSNEIMLDLLRIRLESYLCDFVDFENVNDIFSFSQYHQAHFLAAFCRNFLD</sequence>
<dbReference type="AlphaFoldDB" id="A0A9Q0LI39"/>
<dbReference type="PROSITE" id="PS50097">
    <property type="entry name" value="BTB"/>
    <property type="match status" value="2"/>
</dbReference>
<proteinExistence type="predicted"/>
<comment type="caution">
    <text evidence="2">The sequence shown here is derived from an EMBL/GenBank/DDBJ whole genome shotgun (WGS) entry which is preliminary data.</text>
</comment>
<gene>
    <name evidence="2" type="ORF">M0811_09051</name>
</gene>